<accession>A0ABQ3N9S1</accession>
<dbReference type="NCBIfam" id="TIGR04088">
    <property type="entry name" value="cognate_SipW"/>
    <property type="match status" value="1"/>
</dbReference>
<sequence length="239" mass="25741">MLNKNKLMMYTLTGVLGIGLSIGGATFALFTSSATNEGNSVTTGTIILKAKRDHGDYVPGPMFYTDYLDPAGKHPYDVKDVNPSGEAIGGWAPGDKIQRTMILTNEGSLDAKITGLKASFRTTYSQNVPVIGERAISGGLTSGDIYDEFISKANVKVSIPDEGILLYDGPLSGLISTDTDKYTNLLNNPVLMGTEPPFEPGPLNVTFELSLDKTASNKLQGQTFIFDFGFFAEQVKYND</sequence>
<protein>
    <recommendedName>
        <fullName evidence="3">Spore coat protein</fullName>
    </recommendedName>
</protein>
<keyword evidence="2" id="KW-1185">Reference proteome</keyword>
<dbReference type="EMBL" id="BNDS01000006">
    <property type="protein sequence ID" value="GHH98291.1"/>
    <property type="molecule type" value="Genomic_DNA"/>
</dbReference>
<organism evidence="1 2">
    <name type="scientific">Neobacillus kokaensis</name>
    <dbReference type="NCBI Taxonomy" id="2759023"/>
    <lineage>
        <taxon>Bacteria</taxon>
        <taxon>Bacillati</taxon>
        <taxon>Bacillota</taxon>
        <taxon>Bacilli</taxon>
        <taxon>Bacillales</taxon>
        <taxon>Bacillaceae</taxon>
        <taxon>Neobacillus</taxon>
    </lineage>
</organism>
<dbReference type="InterPro" id="IPR023833">
    <property type="entry name" value="Signal_pept_SipW-depend-type"/>
</dbReference>
<name>A0ABQ3N9S1_9BACI</name>
<reference evidence="1 2" key="1">
    <citation type="journal article" date="2022" name="Int. J. Syst. Evol. Microbiol.">
        <title>Neobacillus kokaensis sp. nov., isolated from soil.</title>
        <authorList>
            <person name="Yuki K."/>
            <person name="Matsubara H."/>
            <person name="Yamaguchi S."/>
        </authorList>
    </citation>
    <scope>NUCLEOTIDE SEQUENCE [LARGE SCALE GENOMIC DNA]</scope>
    <source>
        <strain evidence="1 2">LOB 377</strain>
    </source>
</reference>
<comment type="caution">
    <text evidence="1">The sequence shown here is derived from an EMBL/GenBank/DDBJ whole genome shotgun (WGS) entry which is preliminary data.</text>
</comment>
<dbReference type="Proteomes" id="UP000637074">
    <property type="component" value="Unassembled WGS sequence"/>
</dbReference>
<evidence type="ECO:0008006" key="3">
    <source>
        <dbReference type="Google" id="ProtNLM"/>
    </source>
</evidence>
<gene>
    <name evidence="1" type="ORF">AM1BK_18340</name>
</gene>
<proteinExistence type="predicted"/>
<evidence type="ECO:0000313" key="1">
    <source>
        <dbReference type="EMBL" id="GHH98291.1"/>
    </source>
</evidence>
<evidence type="ECO:0000313" key="2">
    <source>
        <dbReference type="Proteomes" id="UP000637074"/>
    </source>
</evidence>